<organism evidence="1 2">
    <name type="scientific">Achromobacter insuavis AXX-A</name>
    <dbReference type="NCBI Taxonomy" id="1003200"/>
    <lineage>
        <taxon>Bacteria</taxon>
        <taxon>Pseudomonadati</taxon>
        <taxon>Pseudomonadota</taxon>
        <taxon>Betaproteobacteria</taxon>
        <taxon>Burkholderiales</taxon>
        <taxon>Alcaligenaceae</taxon>
        <taxon>Achromobacter</taxon>
    </lineage>
</organism>
<evidence type="ECO:0000313" key="1">
    <source>
        <dbReference type="EMBL" id="EGP47929.1"/>
    </source>
</evidence>
<dbReference type="eggNOG" id="ENOG5032RTF">
    <property type="taxonomic scope" value="Bacteria"/>
</dbReference>
<name>F7SVJ8_9BURK</name>
<dbReference type="AlphaFoldDB" id="F7SVJ8"/>
<dbReference type="Proteomes" id="UP000004853">
    <property type="component" value="Unassembled WGS sequence"/>
</dbReference>
<comment type="caution">
    <text evidence="1">The sequence shown here is derived from an EMBL/GenBank/DDBJ whole genome shotgun (WGS) entry which is preliminary data.</text>
</comment>
<dbReference type="PATRIC" id="fig|1003200.3.peg.666"/>
<sequence>MREYLTRHNEFLSTNPDRLHVFVDDGSIHCTGTRNLSHEYRYTLTIVVTDYAGQADTLMLPLLAWLRIKQPELLINPERRASAIQFDVELLNHESADIEIKLPLTERVVVKPSGAGGTLVAEHVDEPADAELPAEDDEITIVIPGVAPVTVTVPAWRHPYE</sequence>
<reference evidence="1 2" key="1">
    <citation type="submission" date="2011-06" db="EMBL/GenBank/DDBJ databases">
        <authorList>
            <person name="Bador J."/>
            <person name="Amoureux L."/>
            <person name="Neuwirth C."/>
        </authorList>
    </citation>
    <scope>NUCLEOTIDE SEQUENCE [LARGE SCALE GENOMIC DNA]</scope>
    <source>
        <strain evidence="1 2">AXX-A</strain>
    </source>
</reference>
<dbReference type="Pfam" id="PF06891">
    <property type="entry name" value="P2_Phage_GpR"/>
    <property type="match status" value="1"/>
</dbReference>
<gene>
    <name evidence="1" type="ORF">AXXA_03464</name>
</gene>
<accession>F7SVJ8</accession>
<evidence type="ECO:0000313" key="2">
    <source>
        <dbReference type="Proteomes" id="UP000004853"/>
    </source>
</evidence>
<dbReference type="HOGENOM" id="CLU_122706_0_0_4"/>
<dbReference type="InterPro" id="IPR009678">
    <property type="entry name" value="Phage_tail_completion_R"/>
</dbReference>
<protein>
    <submittedName>
        <fullName evidence="1">Tail completion-like protein</fullName>
    </submittedName>
</protein>
<proteinExistence type="predicted"/>
<dbReference type="EMBL" id="AFRQ01000027">
    <property type="protein sequence ID" value="EGP47929.1"/>
    <property type="molecule type" value="Genomic_DNA"/>
</dbReference>